<dbReference type="Proteomes" id="UP000789920">
    <property type="component" value="Unassembled WGS sequence"/>
</dbReference>
<proteinExistence type="predicted"/>
<comment type="caution">
    <text evidence="1">The sequence shown here is derived from an EMBL/GenBank/DDBJ whole genome shotgun (WGS) entry which is preliminary data.</text>
</comment>
<evidence type="ECO:0000313" key="1">
    <source>
        <dbReference type="EMBL" id="CAG8801872.1"/>
    </source>
</evidence>
<reference evidence="1" key="1">
    <citation type="submission" date="2021-06" db="EMBL/GenBank/DDBJ databases">
        <authorList>
            <person name="Kallberg Y."/>
            <person name="Tangrot J."/>
            <person name="Rosling A."/>
        </authorList>
    </citation>
    <scope>NUCLEOTIDE SEQUENCE</scope>
    <source>
        <strain evidence="1">MA461A</strain>
    </source>
</reference>
<keyword evidence="2" id="KW-1185">Reference proteome</keyword>
<feature type="non-terminal residue" evidence="1">
    <location>
        <position position="1"/>
    </location>
</feature>
<gene>
    <name evidence="1" type="ORF">RPERSI_LOCUS21201</name>
</gene>
<evidence type="ECO:0000313" key="2">
    <source>
        <dbReference type="Proteomes" id="UP000789920"/>
    </source>
</evidence>
<feature type="non-terminal residue" evidence="1">
    <location>
        <position position="124"/>
    </location>
</feature>
<dbReference type="EMBL" id="CAJVQC010061533">
    <property type="protein sequence ID" value="CAG8801872.1"/>
    <property type="molecule type" value="Genomic_DNA"/>
</dbReference>
<protein>
    <submittedName>
        <fullName evidence="1">25947_t:CDS:1</fullName>
    </submittedName>
</protein>
<accession>A0ACA9RNY8</accession>
<name>A0ACA9RNY8_9GLOM</name>
<organism evidence="1 2">
    <name type="scientific">Racocetra persica</name>
    <dbReference type="NCBI Taxonomy" id="160502"/>
    <lineage>
        <taxon>Eukaryota</taxon>
        <taxon>Fungi</taxon>
        <taxon>Fungi incertae sedis</taxon>
        <taxon>Mucoromycota</taxon>
        <taxon>Glomeromycotina</taxon>
        <taxon>Glomeromycetes</taxon>
        <taxon>Diversisporales</taxon>
        <taxon>Gigasporaceae</taxon>
        <taxon>Racocetra</taxon>
    </lineage>
</organism>
<sequence length="124" mass="14752">DIRKKAQESVKLKSELKESIRDIQEILNNRTEWLKLKDSKTITTEEHRPIYIQLQAKSESIPKSILIAEKICDYIDCEDCWKRHCVYSNKSLTDDELYDFQQILELYSYSCGVLIFSNDHYLKE</sequence>